<evidence type="ECO:0000313" key="2">
    <source>
        <dbReference type="EMBL" id="MBP0904814.1"/>
    </source>
</evidence>
<evidence type="ECO:0000313" key="3">
    <source>
        <dbReference type="Proteomes" id="UP000670776"/>
    </source>
</evidence>
<dbReference type="EMBL" id="JAGJCB010000013">
    <property type="protein sequence ID" value="MBP0904814.1"/>
    <property type="molecule type" value="Genomic_DNA"/>
</dbReference>
<reference evidence="2 3" key="1">
    <citation type="submission" date="2021-04" db="EMBL/GenBank/DDBJ databases">
        <title>Mariniflexile gromovii gen. nov., sp. nov., a gliding bacterium isolated from the sea urchin Strongylocentrotus intermedius.</title>
        <authorList>
            <person name="Ko S."/>
            <person name="Le V."/>
            <person name="Ahn C.-Y."/>
            <person name="Oh H.-M."/>
        </authorList>
    </citation>
    <scope>NUCLEOTIDE SEQUENCE [LARGE SCALE GENOMIC DNA]</scope>
    <source>
        <strain evidence="2 3">KCTC 12570</strain>
    </source>
</reference>
<feature type="transmembrane region" description="Helical" evidence="1">
    <location>
        <begin position="94"/>
        <end position="114"/>
    </location>
</feature>
<keyword evidence="1" id="KW-0812">Transmembrane</keyword>
<organism evidence="2 3">
    <name type="scientific">Mariniflexile gromovii</name>
    <dbReference type="NCBI Taxonomy" id="362523"/>
    <lineage>
        <taxon>Bacteria</taxon>
        <taxon>Pseudomonadati</taxon>
        <taxon>Bacteroidota</taxon>
        <taxon>Flavobacteriia</taxon>
        <taxon>Flavobacteriales</taxon>
        <taxon>Flavobacteriaceae</taxon>
        <taxon>Mariniflexile</taxon>
    </lineage>
</organism>
<comment type="caution">
    <text evidence="2">The sequence shown here is derived from an EMBL/GenBank/DDBJ whole genome shotgun (WGS) entry which is preliminary data.</text>
</comment>
<name>A0ABS4BW49_9FLAO</name>
<proteinExistence type="predicted"/>
<keyword evidence="1" id="KW-0472">Membrane</keyword>
<accession>A0ABS4BW49</accession>
<gene>
    <name evidence="2" type="ORF">J8H85_13310</name>
</gene>
<feature type="transmembrane region" description="Helical" evidence="1">
    <location>
        <begin position="159"/>
        <end position="178"/>
    </location>
</feature>
<dbReference type="RefSeq" id="WP_209655700.1">
    <property type="nucleotide sequence ID" value="NZ_JAGJCB010000013.1"/>
</dbReference>
<dbReference type="Proteomes" id="UP000670776">
    <property type="component" value="Unassembled WGS sequence"/>
</dbReference>
<feature type="transmembrane region" description="Helical" evidence="1">
    <location>
        <begin position="61"/>
        <end position="82"/>
    </location>
</feature>
<protein>
    <submittedName>
        <fullName evidence="2">DUF4271 domain-containing protein</fullName>
    </submittedName>
</protein>
<feature type="transmembrane region" description="Helical" evidence="1">
    <location>
        <begin position="6"/>
        <end position="25"/>
    </location>
</feature>
<sequence length="215" mass="24753">MLRESISNDFFTILLVVGLATVAAAKLASPKRFNDFIAVLGNSKYLKIYSREQKFFDKFDALLFTNLIISVSLFCFISFKFFTNTNTISPDTMFKISFGICVFILIKVFVERLIGSLFEMDSMIDQYLFQKISYKNYLGIVLIPINALLLFSFGPTLTFFYVIVILLVIVIFIGLFTSFKAHQSLIKYNFFYFILYLCALEIAPCIILYKVIISK</sequence>
<keyword evidence="3" id="KW-1185">Reference proteome</keyword>
<dbReference type="Pfam" id="PF14093">
    <property type="entry name" value="DUF4271"/>
    <property type="match status" value="1"/>
</dbReference>
<feature type="transmembrane region" description="Helical" evidence="1">
    <location>
        <begin position="190"/>
        <end position="212"/>
    </location>
</feature>
<feature type="transmembrane region" description="Helical" evidence="1">
    <location>
        <begin position="134"/>
        <end position="153"/>
    </location>
</feature>
<keyword evidence="1" id="KW-1133">Transmembrane helix</keyword>
<dbReference type="InterPro" id="IPR025367">
    <property type="entry name" value="DUF4271"/>
</dbReference>
<evidence type="ECO:0000256" key="1">
    <source>
        <dbReference type="SAM" id="Phobius"/>
    </source>
</evidence>